<dbReference type="PaxDb" id="4577-GRMZM2G126175_P01"/>
<gene>
    <name evidence="1" type="ORF">ZEAMMB73_Zm00001d045844</name>
</gene>
<reference evidence="1" key="1">
    <citation type="submission" date="2015-12" db="EMBL/GenBank/DDBJ databases">
        <title>Update maize B73 reference genome by single molecule sequencing technologies.</title>
        <authorList>
            <consortium name="Maize Genome Sequencing Project"/>
            <person name="Ware D."/>
        </authorList>
    </citation>
    <scope>NUCLEOTIDE SEQUENCE</scope>
    <source>
        <tissue evidence="1">Seedling</tissue>
    </source>
</reference>
<protein>
    <submittedName>
        <fullName evidence="1">Uncharacterized protein</fullName>
    </submittedName>
</protein>
<evidence type="ECO:0000313" key="1">
    <source>
        <dbReference type="EMBL" id="AQL03303.1"/>
    </source>
</evidence>
<organism evidence="1">
    <name type="scientific">Zea mays</name>
    <name type="common">Maize</name>
    <dbReference type="NCBI Taxonomy" id="4577"/>
    <lineage>
        <taxon>Eukaryota</taxon>
        <taxon>Viridiplantae</taxon>
        <taxon>Streptophyta</taxon>
        <taxon>Embryophyta</taxon>
        <taxon>Tracheophyta</taxon>
        <taxon>Spermatophyta</taxon>
        <taxon>Magnoliopsida</taxon>
        <taxon>Liliopsida</taxon>
        <taxon>Poales</taxon>
        <taxon>Poaceae</taxon>
        <taxon>PACMAD clade</taxon>
        <taxon>Panicoideae</taxon>
        <taxon>Andropogonodae</taxon>
        <taxon>Andropogoneae</taxon>
        <taxon>Tripsacinae</taxon>
        <taxon>Zea</taxon>
    </lineage>
</organism>
<accession>A0A1Q1CQ07</accession>
<dbReference type="EMBL" id="CM000785">
    <property type="protein sequence ID" value="AQL03303.1"/>
    <property type="molecule type" value="Genomic_DNA"/>
</dbReference>
<dbReference type="AlphaFoldDB" id="A0A1Q1CQ07"/>
<sequence length="90" mass="10052">MYLIGALEEASLSTVRRFPFPASSPDQDLTQFICRSSHNGRDVMKKLNFVVEMRHQLQPAKANLQVSYVIDPKGTSSGQESLRPLLSTSK</sequence>
<name>A0A1Q1CQ07_MAIZE</name>
<proteinExistence type="predicted"/>
<dbReference type="InParanoid" id="A0A1Q1CQ07"/>